<evidence type="ECO:0000313" key="1">
    <source>
        <dbReference type="EMBL" id="GAA4436095.1"/>
    </source>
</evidence>
<comment type="caution">
    <text evidence="1">The sequence shown here is derived from an EMBL/GenBank/DDBJ whole genome shotgun (WGS) entry which is preliminary data.</text>
</comment>
<dbReference type="EMBL" id="BAABEY010000014">
    <property type="protein sequence ID" value="GAA4436095.1"/>
    <property type="molecule type" value="Genomic_DNA"/>
</dbReference>
<gene>
    <name evidence="1" type="ORF">GCM10023091_13580</name>
</gene>
<accession>A0ABP8LTV5</accession>
<proteinExistence type="predicted"/>
<name>A0ABP8LTV5_9BACT</name>
<reference evidence="2" key="1">
    <citation type="journal article" date="2019" name="Int. J. Syst. Evol. Microbiol.">
        <title>The Global Catalogue of Microorganisms (GCM) 10K type strain sequencing project: providing services to taxonomists for standard genome sequencing and annotation.</title>
        <authorList>
            <consortium name="The Broad Institute Genomics Platform"/>
            <consortium name="The Broad Institute Genome Sequencing Center for Infectious Disease"/>
            <person name="Wu L."/>
            <person name="Ma J."/>
        </authorList>
    </citation>
    <scope>NUCLEOTIDE SEQUENCE [LARGE SCALE GENOMIC DNA]</scope>
    <source>
        <strain evidence="2">JCM 31920</strain>
    </source>
</reference>
<evidence type="ECO:0000313" key="2">
    <source>
        <dbReference type="Proteomes" id="UP001501508"/>
    </source>
</evidence>
<dbReference type="Proteomes" id="UP001501508">
    <property type="component" value="Unassembled WGS sequence"/>
</dbReference>
<sequence>MRYTTSDPKFQDPIWMSPEEVTEPAKFISDFCRSWDLSDCRFYLWQMLSNSIASDSQLIGASSGSQVYFFENIVTMIEAVYLVNRMLETAADRSPGKGEEVVKEPVGIGSEGLFVYRDEESERNSSSVPASLNGIESELSLFFDSYKPEDFAVRWRTILEAYSAQDYYKQGSPSDVLYAIERLTDLIKAAQEIFRQLTGESPSYNGPEATATLGNAYSVIRQFFEMRGLDDWERCLRHVLFFALSTDDPDEGVCKEDTLWLYNVVYELVKGCWMVREVRPLSSRPLTLV</sequence>
<keyword evidence="2" id="KW-1185">Reference proteome</keyword>
<organism evidence="1 2">
    <name type="scientific">Ravibacter arvi</name>
    <dbReference type="NCBI Taxonomy" id="2051041"/>
    <lineage>
        <taxon>Bacteria</taxon>
        <taxon>Pseudomonadati</taxon>
        <taxon>Bacteroidota</taxon>
        <taxon>Cytophagia</taxon>
        <taxon>Cytophagales</taxon>
        <taxon>Spirosomataceae</taxon>
        <taxon>Ravibacter</taxon>
    </lineage>
</organism>
<protein>
    <submittedName>
        <fullName evidence="1">Uncharacterized protein</fullName>
    </submittedName>
</protein>